<feature type="transmembrane region" description="Helical" evidence="1">
    <location>
        <begin position="56"/>
        <end position="88"/>
    </location>
</feature>
<feature type="transmembrane region" description="Helical" evidence="1">
    <location>
        <begin position="238"/>
        <end position="265"/>
    </location>
</feature>
<dbReference type="PANTHER" id="PTHR41324">
    <property type="entry name" value="MEMBRANE PROTEIN-RELATED"/>
    <property type="match status" value="1"/>
</dbReference>
<feature type="transmembrane region" description="Helical" evidence="1">
    <location>
        <begin position="12"/>
        <end position="36"/>
    </location>
</feature>
<dbReference type="Proteomes" id="UP000198897">
    <property type="component" value="Unassembled WGS sequence"/>
</dbReference>
<keyword evidence="1" id="KW-0812">Transmembrane</keyword>
<dbReference type="InterPro" id="IPR018710">
    <property type="entry name" value="DUF2232"/>
</dbReference>
<dbReference type="OrthoDB" id="2987886at2"/>
<feature type="transmembrane region" description="Helical" evidence="1">
    <location>
        <begin position="214"/>
        <end position="232"/>
    </location>
</feature>
<accession>A0A1I2KGB4</accession>
<evidence type="ECO:0000256" key="1">
    <source>
        <dbReference type="SAM" id="Phobius"/>
    </source>
</evidence>
<gene>
    <name evidence="2" type="ORF">SAMN05216353_104115</name>
</gene>
<feature type="transmembrane region" description="Helical" evidence="1">
    <location>
        <begin position="277"/>
        <end position="300"/>
    </location>
</feature>
<name>A0A1I2KGB4_9BACI</name>
<keyword evidence="1" id="KW-1133">Transmembrane helix</keyword>
<dbReference type="PANTHER" id="PTHR41324:SF1">
    <property type="entry name" value="DUF2232 DOMAIN-CONTAINING PROTEIN"/>
    <property type="match status" value="1"/>
</dbReference>
<dbReference type="AlphaFoldDB" id="A0A1I2KGB4"/>
<dbReference type="EMBL" id="FOOG01000004">
    <property type="protein sequence ID" value="SFF65280.1"/>
    <property type="molecule type" value="Genomic_DNA"/>
</dbReference>
<protein>
    <submittedName>
        <fullName evidence="2">Uncharacterized conserved protein YybS, DUF2232 family</fullName>
    </submittedName>
</protein>
<evidence type="ECO:0000313" key="2">
    <source>
        <dbReference type="EMBL" id="SFF65280.1"/>
    </source>
</evidence>
<feature type="transmembrane region" description="Helical" evidence="1">
    <location>
        <begin position="172"/>
        <end position="193"/>
    </location>
</feature>
<keyword evidence="3" id="KW-1185">Reference proteome</keyword>
<dbReference type="RefSeq" id="WP_089750442.1">
    <property type="nucleotide sequence ID" value="NZ_FOOG01000004.1"/>
</dbReference>
<evidence type="ECO:0000313" key="3">
    <source>
        <dbReference type="Proteomes" id="UP000198897"/>
    </source>
</evidence>
<keyword evidence="1" id="KW-0472">Membrane</keyword>
<dbReference type="Pfam" id="PF09991">
    <property type="entry name" value="DUF2232"/>
    <property type="match status" value="1"/>
</dbReference>
<reference evidence="3" key="1">
    <citation type="submission" date="2016-10" db="EMBL/GenBank/DDBJ databases">
        <authorList>
            <person name="Varghese N."/>
            <person name="Submissions S."/>
        </authorList>
    </citation>
    <scope>NUCLEOTIDE SEQUENCE [LARGE SCALE GENOMIC DNA]</scope>
    <source>
        <strain evidence="3">FP5</strain>
    </source>
</reference>
<proteinExistence type="predicted"/>
<organism evidence="2 3">
    <name type="scientific">Halobacillus alkaliphilus</name>
    <dbReference type="NCBI Taxonomy" id="396056"/>
    <lineage>
        <taxon>Bacteria</taxon>
        <taxon>Bacillati</taxon>
        <taxon>Bacillota</taxon>
        <taxon>Bacilli</taxon>
        <taxon>Bacillales</taxon>
        <taxon>Bacillaceae</taxon>
        <taxon>Halobacillus</taxon>
    </lineage>
</organism>
<sequence>MNDTKRITEGALMTGVYLLLLLVIIFMPMVIAPVLLFTLPVPFIFYSYRHNWKAGALMFTAALLFTLLFGPAFSMFTLLAGVGGVFLGGALHNKQSSLEAWAFGSIGFSIGAASIYMISQLLFEVSWGEQIRSSMNEALTRTDTMLLRVLGGENTEEQLEPVREMIDFLPDIIPSILVMIGIAFAFISQWLTFKVINRVEQKKLRFPPFKEFKLPTAVLWYYFFALILTYFPTDEEGLLYLGSINVFTLAGSLLVLQGFSFIFYYAEVKKWSKAIPAVIAVICLLLPQILLYLVRILGIIDIGFSLRERIKGKK</sequence>
<feature type="transmembrane region" description="Helical" evidence="1">
    <location>
        <begin position="100"/>
        <end position="123"/>
    </location>
</feature>